<evidence type="ECO:0000313" key="1">
    <source>
        <dbReference type="EMBL" id="JAH75448.1"/>
    </source>
</evidence>
<sequence length="45" mass="5007">MAYNQFIQLLYISKAIQVKYCIQGHSSSAPHGNKTYDHGVARLGP</sequence>
<organism evidence="1">
    <name type="scientific">Anguilla anguilla</name>
    <name type="common">European freshwater eel</name>
    <name type="synonym">Muraena anguilla</name>
    <dbReference type="NCBI Taxonomy" id="7936"/>
    <lineage>
        <taxon>Eukaryota</taxon>
        <taxon>Metazoa</taxon>
        <taxon>Chordata</taxon>
        <taxon>Craniata</taxon>
        <taxon>Vertebrata</taxon>
        <taxon>Euteleostomi</taxon>
        <taxon>Actinopterygii</taxon>
        <taxon>Neopterygii</taxon>
        <taxon>Teleostei</taxon>
        <taxon>Anguilliformes</taxon>
        <taxon>Anguillidae</taxon>
        <taxon>Anguilla</taxon>
    </lineage>
</organism>
<proteinExistence type="predicted"/>
<reference evidence="1" key="2">
    <citation type="journal article" date="2015" name="Fish Shellfish Immunol.">
        <title>Early steps in the European eel (Anguilla anguilla)-Vibrio vulnificus interaction in the gills: Role of the RtxA13 toxin.</title>
        <authorList>
            <person name="Callol A."/>
            <person name="Pajuelo D."/>
            <person name="Ebbesson L."/>
            <person name="Teles M."/>
            <person name="MacKenzie S."/>
            <person name="Amaro C."/>
        </authorList>
    </citation>
    <scope>NUCLEOTIDE SEQUENCE</scope>
</reference>
<dbReference type="AlphaFoldDB" id="A0A0E9VE14"/>
<dbReference type="EMBL" id="GBXM01033129">
    <property type="protein sequence ID" value="JAH75448.1"/>
    <property type="molecule type" value="Transcribed_RNA"/>
</dbReference>
<accession>A0A0E9VE14</accession>
<protein>
    <submittedName>
        <fullName evidence="1">Uncharacterized protein</fullName>
    </submittedName>
</protein>
<reference evidence="1" key="1">
    <citation type="submission" date="2014-11" db="EMBL/GenBank/DDBJ databases">
        <authorList>
            <person name="Amaro Gonzalez C."/>
        </authorList>
    </citation>
    <scope>NUCLEOTIDE SEQUENCE</scope>
</reference>
<name>A0A0E9VE14_ANGAN</name>